<evidence type="ECO:0000313" key="5">
    <source>
        <dbReference type="Proteomes" id="UP001157353"/>
    </source>
</evidence>
<keyword evidence="5" id="KW-1185">Reference proteome</keyword>
<dbReference type="InterPro" id="IPR046342">
    <property type="entry name" value="CBS_dom_sf"/>
</dbReference>
<evidence type="ECO:0000256" key="1">
    <source>
        <dbReference type="ARBA" id="ARBA00023122"/>
    </source>
</evidence>
<dbReference type="Pfam" id="PF00571">
    <property type="entry name" value="CBS"/>
    <property type="match status" value="2"/>
</dbReference>
<feature type="domain" description="CBS" evidence="3">
    <location>
        <begin position="162"/>
        <end position="218"/>
    </location>
</feature>
<proteinExistence type="predicted"/>
<name>A0ABQ6E5N7_9GAMM</name>
<gene>
    <name evidence="4" type="ORF">GCM10007916_37690</name>
</gene>
<organism evidence="4 5">
    <name type="scientific">Psychromonas marina</name>
    <dbReference type="NCBI Taxonomy" id="88364"/>
    <lineage>
        <taxon>Bacteria</taxon>
        <taxon>Pseudomonadati</taxon>
        <taxon>Pseudomonadota</taxon>
        <taxon>Gammaproteobacteria</taxon>
        <taxon>Alteromonadales</taxon>
        <taxon>Psychromonadaceae</taxon>
        <taxon>Psychromonas</taxon>
    </lineage>
</organism>
<dbReference type="PANTHER" id="PTHR43080:SF2">
    <property type="entry name" value="CBS DOMAIN-CONTAINING PROTEIN"/>
    <property type="match status" value="1"/>
</dbReference>
<dbReference type="SMART" id="SM00116">
    <property type="entry name" value="CBS"/>
    <property type="match status" value="2"/>
</dbReference>
<sequence>MPQTLIPNIHDFLSKIDPFDKLPRELQRQIAGSIKITYLAKGEQVHFGGEHELRYLYVIRTGSMEQRKRSGMLRAKLSEEDLFGFTFLEEHKEDAEDYSATAIESTLLYLIPHAELLKILEEHPFFAEHFASNAQVRLHSALDVVWSDSEKGIFVKKVSDVASDKIAVVQSYTPIQEVARLIIEVCSPTAVVMEEGVIVGVITDRDMTKRVILAGVDIQSPVSEVMTLNPLTIGPNDLVLKASSLMMQHNIRSLPVVENNNVLGVLTTTHLVRNNRMQAVFLIQKINYAETAQDLALLTSERQAIFEALVEGQVNGDVIGHVMTMIMDAYNRRLIQMAEDHFGKVPCEYAWIVAGSHARNEIHMLSDQDSAIILSDNATASDRLYFQHFAMWICNALDACGFPLCTGKFMAANPKWCQPLRVWKAYYDKWVANPEYDCLLNVSVFLETRWLCGNQQFVSELQSHLFADIEKSNGFLPSLVRDSISVNPPLGIFNSLVLEKTGEHSNTLNIKRFALTLLVDLARIYGLSSGSQQTETTARFIHAHEQNILSEDMLKNVLGAFRFITQIRLSHQLEDLKEGREPDNQIDPNIFGSFERKHLKDAFRIISDLQDSAKLRFIRE</sequence>
<keyword evidence="4" id="KW-0418">Kinase</keyword>
<feature type="domain" description="CBS" evidence="3">
    <location>
        <begin position="226"/>
        <end position="282"/>
    </location>
</feature>
<dbReference type="InterPro" id="IPR018821">
    <property type="entry name" value="DUF294_put_nucleoTrafse_sb-bd"/>
</dbReference>
<keyword evidence="4" id="KW-0808">Transferase</keyword>
<dbReference type="Gene3D" id="2.60.120.10">
    <property type="entry name" value="Jelly Rolls"/>
    <property type="match status" value="1"/>
</dbReference>
<dbReference type="SUPFAM" id="SSF51206">
    <property type="entry name" value="cAMP-binding domain-like"/>
    <property type="match status" value="1"/>
</dbReference>
<dbReference type="PANTHER" id="PTHR43080">
    <property type="entry name" value="CBS DOMAIN-CONTAINING PROTEIN CBSX3, MITOCHONDRIAL"/>
    <property type="match status" value="1"/>
</dbReference>
<accession>A0ABQ6E5N7</accession>
<dbReference type="Proteomes" id="UP001157353">
    <property type="component" value="Unassembled WGS sequence"/>
</dbReference>
<dbReference type="Pfam" id="PF03445">
    <property type="entry name" value="DUF294"/>
    <property type="match status" value="1"/>
</dbReference>
<dbReference type="InterPro" id="IPR005105">
    <property type="entry name" value="GlnD_Uridyltrans_N"/>
</dbReference>
<dbReference type="InterPro" id="IPR018490">
    <property type="entry name" value="cNMP-bd_dom_sf"/>
</dbReference>
<protein>
    <submittedName>
        <fullName evidence="4">Histidine kinase</fullName>
    </submittedName>
</protein>
<dbReference type="RefSeq" id="WP_284205852.1">
    <property type="nucleotide sequence ID" value="NZ_BSPQ01000030.1"/>
</dbReference>
<dbReference type="InterPro" id="IPR051257">
    <property type="entry name" value="Diverse_CBS-Domain"/>
</dbReference>
<dbReference type="SUPFAM" id="SSF54631">
    <property type="entry name" value="CBS-domain pair"/>
    <property type="match status" value="1"/>
</dbReference>
<keyword evidence="1 2" id="KW-0129">CBS domain</keyword>
<evidence type="ECO:0000313" key="4">
    <source>
        <dbReference type="EMBL" id="GLS92697.1"/>
    </source>
</evidence>
<dbReference type="Pfam" id="PF10335">
    <property type="entry name" value="DUF294_C"/>
    <property type="match status" value="1"/>
</dbReference>
<dbReference type="CDD" id="cd05401">
    <property type="entry name" value="NT_GlnE_GlnD_like"/>
    <property type="match status" value="1"/>
</dbReference>
<dbReference type="InterPro" id="IPR000595">
    <property type="entry name" value="cNMP-bd_dom"/>
</dbReference>
<comment type="caution">
    <text evidence="4">The sequence shown here is derived from an EMBL/GenBank/DDBJ whole genome shotgun (WGS) entry which is preliminary data.</text>
</comment>
<dbReference type="InterPro" id="IPR014710">
    <property type="entry name" value="RmlC-like_jellyroll"/>
</dbReference>
<evidence type="ECO:0000256" key="2">
    <source>
        <dbReference type="PROSITE-ProRule" id="PRU00703"/>
    </source>
</evidence>
<dbReference type="Gene3D" id="3.10.580.10">
    <property type="entry name" value="CBS-domain"/>
    <property type="match status" value="1"/>
</dbReference>
<dbReference type="CDD" id="cd00038">
    <property type="entry name" value="CAP_ED"/>
    <property type="match status" value="1"/>
</dbReference>
<dbReference type="GO" id="GO:0016301">
    <property type="term" value="F:kinase activity"/>
    <property type="evidence" value="ECO:0007669"/>
    <property type="project" value="UniProtKB-KW"/>
</dbReference>
<evidence type="ECO:0000259" key="3">
    <source>
        <dbReference type="PROSITE" id="PS51371"/>
    </source>
</evidence>
<reference evidence="5" key="1">
    <citation type="journal article" date="2019" name="Int. J. Syst. Evol. Microbiol.">
        <title>The Global Catalogue of Microorganisms (GCM) 10K type strain sequencing project: providing services to taxonomists for standard genome sequencing and annotation.</title>
        <authorList>
            <consortium name="The Broad Institute Genomics Platform"/>
            <consortium name="The Broad Institute Genome Sequencing Center for Infectious Disease"/>
            <person name="Wu L."/>
            <person name="Ma J."/>
        </authorList>
    </citation>
    <scope>NUCLEOTIDE SEQUENCE [LARGE SCALE GENOMIC DNA]</scope>
    <source>
        <strain evidence="5">NBRC 103166</strain>
    </source>
</reference>
<dbReference type="PROSITE" id="PS51371">
    <property type="entry name" value="CBS"/>
    <property type="match status" value="2"/>
</dbReference>
<dbReference type="InterPro" id="IPR000644">
    <property type="entry name" value="CBS_dom"/>
</dbReference>
<dbReference type="EMBL" id="BSPQ01000030">
    <property type="protein sequence ID" value="GLS92697.1"/>
    <property type="molecule type" value="Genomic_DNA"/>
</dbReference>